<organism evidence="1 2">
    <name type="scientific">Solanum verrucosum</name>
    <dbReference type="NCBI Taxonomy" id="315347"/>
    <lineage>
        <taxon>Eukaryota</taxon>
        <taxon>Viridiplantae</taxon>
        <taxon>Streptophyta</taxon>
        <taxon>Embryophyta</taxon>
        <taxon>Tracheophyta</taxon>
        <taxon>Spermatophyta</taxon>
        <taxon>Magnoliopsida</taxon>
        <taxon>eudicotyledons</taxon>
        <taxon>Gunneridae</taxon>
        <taxon>Pentapetalae</taxon>
        <taxon>asterids</taxon>
        <taxon>lamiids</taxon>
        <taxon>Solanales</taxon>
        <taxon>Solanaceae</taxon>
        <taxon>Solanoideae</taxon>
        <taxon>Solaneae</taxon>
        <taxon>Solanum</taxon>
    </lineage>
</organism>
<evidence type="ECO:0000313" key="2">
    <source>
        <dbReference type="Proteomes" id="UP001234989"/>
    </source>
</evidence>
<accession>A0AAF0QPU1</accession>
<proteinExistence type="predicted"/>
<gene>
    <name evidence="1" type="ORF">MTR67_020027</name>
</gene>
<dbReference type="AlphaFoldDB" id="A0AAF0QPU1"/>
<reference evidence="1" key="1">
    <citation type="submission" date="2023-08" db="EMBL/GenBank/DDBJ databases">
        <title>A de novo genome assembly of Solanum verrucosum Schlechtendal, a Mexican diploid species geographically isolated from the other diploid A-genome species in potato relatives.</title>
        <authorList>
            <person name="Hosaka K."/>
        </authorList>
    </citation>
    <scope>NUCLEOTIDE SEQUENCE</scope>
    <source>
        <tissue evidence="1">Young leaves</tissue>
    </source>
</reference>
<name>A0AAF0QPU1_SOLVR</name>
<evidence type="ECO:0000313" key="1">
    <source>
        <dbReference type="EMBL" id="WMV26642.1"/>
    </source>
</evidence>
<keyword evidence="2" id="KW-1185">Reference proteome</keyword>
<sequence length="108" mass="11749">MPFGVLMISSQVQGLGPLQSMNTHSAVKVRYSCKSCLRQKVGEAAEYFTNQKQGGCLFNLKKVGLVITNFVIDKSCSVEKLIGVCGDLLGYVLGNSLFANRYVGMHVL</sequence>
<protein>
    <submittedName>
        <fullName evidence="1">Uncharacterized protein</fullName>
    </submittedName>
</protein>
<dbReference type="EMBL" id="CP133615">
    <property type="protein sequence ID" value="WMV26642.1"/>
    <property type="molecule type" value="Genomic_DNA"/>
</dbReference>
<dbReference type="Proteomes" id="UP001234989">
    <property type="component" value="Chromosome 4"/>
</dbReference>